<accession>A0ABN8S596</accession>
<evidence type="ECO:0000313" key="2">
    <source>
        <dbReference type="EMBL" id="CAH3185337.1"/>
    </source>
</evidence>
<organism evidence="2 3">
    <name type="scientific">Porites evermanni</name>
    <dbReference type="NCBI Taxonomy" id="104178"/>
    <lineage>
        <taxon>Eukaryota</taxon>
        <taxon>Metazoa</taxon>
        <taxon>Cnidaria</taxon>
        <taxon>Anthozoa</taxon>
        <taxon>Hexacorallia</taxon>
        <taxon>Scleractinia</taxon>
        <taxon>Fungiina</taxon>
        <taxon>Poritidae</taxon>
        <taxon>Porites</taxon>
    </lineage>
</organism>
<sequence length="142" mass="16309">MWVPGKTSSLCCKHFAQDDFQRPLNTEVNLKRDFKKDEIGVCVFPSMHPKRKEDDELPSTKRREAQMAQTVQAGNSQDIQINPSTSSQLEEDKSTQTLADQRCSILSYEMELLKVQLSSVRESKFGHATSYELTYFKKMVQV</sequence>
<keyword evidence="3" id="KW-1185">Reference proteome</keyword>
<feature type="region of interest" description="Disordered" evidence="1">
    <location>
        <begin position="46"/>
        <end position="95"/>
    </location>
</feature>
<evidence type="ECO:0000256" key="1">
    <source>
        <dbReference type="SAM" id="MobiDB-lite"/>
    </source>
</evidence>
<name>A0ABN8S596_9CNID</name>
<dbReference type="Proteomes" id="UP001159427">
    <property type="component" value="Unassembled WGS sequence"/>
</dbReference>
<feature type="compositionally biased region" description="Polar residues" evidence="1">
    <location>
        <begin position="67"/>
        <end position="88"/>
    </location>
</feature>
<reference evidence="2 3" key="1">
    <citation type="submission" date="2022-05" db="EMBL/GenBank/DDBJ databases">
        <authorList>
            <consortium name="Genoscope - CEA"/>
            <person name="William W."/>
        </authorList>
    </citation>
    <scope>NUCLEOTIDE SEQUENCE [LARGE SCALE GENOMIC DNA]</scope>
</reference>
<feature type="compositionally biased region" description="Basic and acidic residues" evidence="1">
    <location>
        <begin position="51"/>
        <end position="65"/>
    </location>
</feature>
<gene>
    <name evidence="2" type="ORF">PEVE_00016060</name>
</gene>
<dbReference type="EMBL" id="CALNXI010002251">
    <property type="protein sequence ID" value="CAH3185337.1"/>
    <property type="molecule type" value="Genomic_DNA"/>
</dbReference>
<protein>
    <recommendedName>
        <fullName evidence="4">THAP-type domain-containing protein</fullName>
    </recommendedName>
</protein>
<proteinExistence type="predicted"/>
<evidence type="ECO:0000313" key="3">
    <source>
        <dbReference type="Proteomes" id="UP001159427"/>
    </source>
</evidence>
<evidence type="ECO:0008006" key="4">
    <source>
        <dbReference type="Google" id="ProtNLM"/>
    </source>
</evidence>
<comment type="caution">
    <text evidence="2">The sequence shown here is derived from an EMBL/GenBank/DDBJ whole genome shotgun (WGS) entry which is preliminary data.</text>
</comment>